<dbReference type="PATRIC" id="fig|1263870.3.peg.3901"/>
<comment type="caution">
    <text evidence="1">The sequence shown here is derived from an EMBL/GenBank/DDBJ whole genome shotgun (WGS) entry which is preliminary data.</text>
</comment>
<organism evidence="1 2">
    <name type="scientific">Rhodopirellula sallentina SM41</name>
    <dbReference type="NCBI Taxonomy" id="1263870"/>
    <lineage>
        <taxon>Bacteria</taxon>
        <taxon>Pseudomonadati</taxon>
        <taxon>Planctomycetota</taxon>
        <taxon>Planctomycetia</taxon>
        <taxon>Pirellulales</taxon>
        <taxon>Pirellulaceae</taxon>
        <taxon>Rhodopirellula</taxon>
    </lineage>
</organism>
<accession>M5UAM8</accession>
<gene>
    <name evidence="1" type="ORF">RSSM_03676</name>
</gene>
<dbReference type="SUPFAM" id="SSF53649">
    <property type="entry name" value="Alkaline phosphatase-like"/>
    <property type="match status" value="1"/>
</dbReference>
<dbReference type="AlphaFoldDB" id="M5UAM8"/>
<evidence type="ECO:0000313" key="2">
    <source>
        <dbReference type="Proteomes" id="UP000011885"/>
    </source>
</evidence>
<protein>
    <submittedName>
        <fullName evidence="1">Protein containing DUF1501</fullName>
    </submittedName>
</protein>
<dbReference type="RefSeq" id="WP_008681259.1">
    <property type="nucleotide sequence ID" value="NZ_ANOH01000254.1"/>
</dbReference>
<dbReference type="Proteomes" id="UP000011885">
    <property type="component" value="Unassembled WGS sequence"/>
</dbReference>
<evidence type="ECO:0000313" key="1">
    <source>
        <dbReference type="EMBL" id="EMI54896.1"/>
    </source>
</evidence>
<keyword evidence="2" id="KW-1185">Reference proteome</keyword>
<dbReference type="Gene3D" id="3.40.720.10">
    <property type="entry name" value="Alkaline Phosphatase, subunit A"/>
    <property type="match status" value="1"/>
</dbReference>
<proteinExistence type="predicted"/>
<dbReference type="OrthoDB" id="127333at2"/>
<dbReference type="PANTHER" id="PTHR43737">
    <property type="entry name" value="BLL7424 PROTEIN"/>
    <property type="match status" value="1"/>
</dbReference>
<dbReference type="InterPro" id="IPR017850">
    <property type="entry name" value="Alkaline_phosphatase_core_sf"/>
</dbReference>
<reference evidence="1 2" key="1">
    <citation type="journal article" date="2013" name="Mar. Genomics">
        <title>Expression of sulfatases in Rhodopirellula baltica and the diversity of sulfatases in the genus Rhodopirellula.</title>
        <authorList>
            <person name="Wegner C.E."/>
            <person name="Richter-Heitmann T."/>
            <person name="Klindworth A."/>
            <person name="Klockow C."/>
            <person name="Richter M."/>
            <person name="Achstetter T."/>
            <person name="Glockner F.O."/>
            <person name="Harder J."/>
        </authorList>
    </citation>
    <scope>NUCLEOTIDE SEQUENCE [LARGE SCALE GENOMIC DNA]</scope>
    <source>
        <strain evidence="1 2">SM41</strain>
    </source>
</reference>
<dbReference type="Pfam" id="PF07394">
    <property type="entry name" value="DUF1501"/>
    <property type="match status" value="1"/>
</dbReference>
<dbReference type="EMBL" id="ANOH01000254">
    <property type="protein sequence ID" value="EMI54896.1"/>
    <property type="molecule type" value="Genomic_DNA"/>
</dbReference>
<dbReference type="PANTHER" id="PTHR43737:SF1">
    <property type="entry name" value="DUF1501 DOMAIN-CONTAINING PROTEIN"/>
    <property type="match status" value="1"/>
</dbReference>
<sequence length="435" mass="47092">MQFSSTSVCNPIEHWSRRRILGAGGGFFLSSLARRLTIAAEQSADSKKPPMSVIMLWLEGGPSQLETFDPHPGVRAGGDTSAIATSLKGLQIADTLPQTAEQMHLATLIRSVVGKEGDHERAVYNIKTGYRPDPTLIHPSIGAVLCDADDAGSDIPRHISILPGGSPARGGFLGAKWDAFKTGDPRSKVPDVTPRVEDERYQRRLADLSEILEPQFMRRRLIDMQSNRTLHMASTEAARRMMSSDQLSAFEVTNETAETLEAFGDDAFGRGCLAAARLIEVGVRCVEVTLGGWDSHVNNHSLQTSAASRLDPALASLLKRLEQRGLLDSTLVVCGGEFGRTPRINTAAGRDHWPHGFSMLLAGGSLRRGYVHGATSKSDEVKDAENHVADPVQIADIHATLQTALGLDPTHEYQTPIGRPMARAEGRVLVECLQG</sequence>
<dbReference type="InterPro" id="IPR010869">
    <property type="entry name" value="DUF1501"/>
</dbReference>
<name>M5UAM8_9BACT</name>